<sequence length="179" mass="20059">APEEQAVGGIYAKAGHRNAQDGRAAVPNDSETSCGQAAERRSGGRDVSVNLFAEFKGPRAAIRLPLFWLLPPLPHLAFFPFSHGTSIGFCFALRYLDRNKPGLLDVRFLLVEITLRKKGLKIIFLKYLEIFIRKDQSVFLDVRNDESADLQKFVFPQLSLSKKLNSKNASRIVPDLNFV</sequence>
<gene>
    <name evidence="1" type="ORF">AVEN_138942_1</name>
</gene>
<evidence type="ECO:0000313" key="2">
    <source>
        <dbReference type="Proteomes" id="UP000499080"/>
    </source>
</evidence>
<organism evidence="1 2">
    <name type="scientific">Araneus ventricosus</name>
    <name type="common">Orbweaver spider</name>
    <name type="synonym">Epeira ventricosa</name>
    <dbReference type="NCBI Taxonomy" id="182803"/>
    <lineage>
        <taxon>Eukaryota</taxon>
        <taxon>Metazoa</taxon>
        <taxon>Ecdysozoa</taxon>
        <taxon>Arthropoda</taxon>
        <taxon>Chelicerata</taxon>
        <taxon>Arachnida</taxon>
        <taxon>Araneae</taxon>
        <taxon>Araneomorphae</taxon>
        <taxon>Entelegynae</taxon>
        <taxon>Araneoidea</taxon>
        <taxon>Araneidae</taxon>
        <taxon>Araneus</taxon>
    </lineage>
</organism>
<feature type="non-terminal residue" evidence="1">
    <location>
        <position position="1"/>
    </location>
</feature>
<comment type="caution">
    <text evidence="1">The sequence shown here is derived from an EMBL/GenBank/DDBJ whole genome shotgun (WGS) entry which is preliminary data.</text>
</comment>
<proteinExistence type="predicted"/>
<accession>A0A4Y2M6V9</accession>
<keyword evidence="2" id="KW-1185">Reference proteome</keyword>
<protein>
    <submittedName>
        <fullName evidence="1">Uncharacterized protein</fullName>
    </submittedName>
</protein>
<name>A0A4Y2M6V9_ARAVE</name>
<dbReference type="EMBL" id="BGPR01006725">
    <property type="protein sequence ID" value="GBN21377.1"/>
    <property type="molecule type" value="Genomic_DNA"/>
</dbReference>
<dbReference type="AlphaFoldDB" id="A0A4Y2M6V9"/>
<reference evidence="1 2" key="1">
    <citation type="journal article" date="2019" name="Sci. Rep.">
        <title>Orb-weaving spider Araneus ventricosus genome elucidates the spidroin gene catalogue.</title>
        <authorList>
            <person name="Kono N."/>
            <person name="Nakamura H."/>
            <person name="Ohtoshi R."/>
            <person name="Moran D.A.P."/>
            <person name="Shinohara A."/>
            <person name="Yoshida Y."/>
            <person name="Fujiwara M."/>
            <person name="Mori M."/>
            <person name="Tomita M."/>
            <person name="Arakawa K."/>
        </authorList>
    </citation>
    <scope>NUCLEOTIDE SEQUENCE [LARGE SCALE GENOMIC DNA]</scope>
</reference>
<evidence type="ECO:0000313" key="1">
    <source>
        <dbReference type="EMBL" id="GBN21377.1"/>
    </source>
</evidence>
<dbReference type="Proteomes" id="UP000499080">
    <property type="component" value="Unassembled WGS sequence"/>
</dbReference>